<keyword evidence="2" id="KW-1185">Reference proteome</keyword>
<evidence type="ECO:0000313" key="2">
    <source>
        <dbReference type="Proteomes" id="UP001470230"/>
    </source>
</evidence>
<accession>A0ABR2JR15</accession>
<dbReference type="Proteomes" id="UP001470230">
    <property type="component" value="Unassembled WGS sequence"/>
</dbReference>
<reference evidence="1 2" key="1">
    <citation type="submission" date="2024-04" db="EMBL/GenBank/DDBJ databases">
        <title>Tritrichomonas musculus Genome.</title>
        <authorList>
            <person name="Alves-Ferreira E."/>
            <person name="Grigg M."/>
            <person name="Lorenzi H."/>
            <person name="Galac M."/>
        </authorList>
    </citation>
    <scope>NUCLEOTIDE SEQUENCE [LARGE SCALE GENOMIC DNA]</scope>
    <source>
        <strain evidence="1 2">EAF2021</strain>
    </source>
</reference>
<organism evidence="1 2">
    <name type="scientific">Tritrichomonas musculus</name>
    <dbReference type="NCBI Taxonomy" id="1915356"/>
    <lineage>
        <taxon>Eukaryota</taxon>
        <taxon>Metamonada</taxon>
        <taxon>Parabasalia</taxon>
        <taxon>Tritrichomonadida</taxon>
        <taxon>Tritrichomonadidae</taxon>
        <taxon>Tritrichomonas</taxon>
    </lineage>
</organism>
<sequence>MLNLNIKMQSIELESSLISSNDKIRVSLTALPENIKEAQIFEAKKINHVQPSFKIQFKDNTKEILIVFRKKNYLEGDPIIASTVIYTSNISNIFKERNNQDEKKVTLYQINHANGTANVVGHMYINFTVNEEIMRSKKNNNNNKINKENKKYNEFNKINSAFKKENEYLLLDDNFLN</sequence>
<evidence type="ECO:0000313" key="1">
    <source>
        <dbReference type="EMBL" id="KAK8880878.1"/>
    </source>
</evidence>
<proteinExistence type="predicted"/>
<gene>
    <name evidence="1" type="ORF">M9Y10_003577</name>
</gene>
<protein>
    <submittedName>
        <fullName evidence="1">Uncharacterized protein</fullName>
    </submittedName>
</protein>
<name>A0ABR2JR15_9EUKA</name>
<dbReference type="EMBL" id="JAPFFF010000010">
    <property type="protein sequence ID" value="KAK8880878.1"/>
    <property type="molecule type" value="Genomic_DNA"/>
</dbReference>
<comment type="caution">
    <text evidence="1">The sequence shown here is derived from an EMBL/GenBank/DDBJ whole genome shotgun (WGS) entry which is preliminary data.</text>
</comment>